<keyword evidence="2" id="KW-1185">Reference proteome</keyword>
<evidence type="ECO:0000313" key="2">
    <source>
        <dbReference type="Proteomes" id="UP001234202"/>
    </source>
</evidence>
<gene>
    <name evidence="1" type="ORF">QFC24_002352</name>
</gene>
<sequence length="216" mass="23392">MASSSPSTKAGSRWSFLWSHQSSNNPPPTGLTKRTVSAASRAGTSEDKPERSDQQSGVSTGSSSERRSVATDIRIPLQHADGTELDVYHLTENGLEKQGQMSLEEMERLMEDGVLVPRVLKDPLQKEVEEMVKQIMERAPPTDTTKANDKGGSGDSQGGLVPLVPVVVVLGVTLCVMIVGSGWYMLGGGKEWTKAKWDKHCGNKSDVVQHDGWFGN</sequence>
<comment type="caution">
    <text evidence="1">The sequence shown here is derived from an EMBL/GenBank/DDBJ whole genome shotgun (WGS) entry which is preliminary data.</text>
</comment>
<evidence type="ECO:0000313" key="1">
    <source>
        <dbReference type="EMBL" id="KAJ9126080.1"/>
    </source>
</evidence>
<dbReference type="EMBL" id="JASBWV010000006">
    <property type="protein sequence ID" value="KAJ9126080.1"/>
    <property type="molecule type" value="Genomic_DNA"/>
</dbReference>
<dbReference type="Proteomes" id="UP001234202">
    <property type="component" value="Unassembled WGS sequence"/>
</dbReference>
<organism evidence="1 2">
    <name type="scientific">Naganishia onofrii</name>
    <dbReference type="NCBI Taxonomy" id="1851511"/>
    <lineage>
        <taxon>Eukaryota</taxon>
        <taxon>Fungi</taxon>
        <taxon>Dikarya</taxon>
        <taxon>Basidiomycota</taxon>
        <taxon>Agaricomycotina</taxon>
        <taxon>Tremellomycetes</taxon>
        <taxon>Filobasidiales</taxon>
        <taxon>Filobasidiaceae</taxon>
        <taxon>Naganishia</taxon>
    </lineage>
</organism>
<protein>
    <submittedName>
        <fullName evidence="1">Uncharacterized protein</fullName>
    </submittedName>
</protein>
<name>A0ACC2XR05_9TREE</name>
<accession>A0ACC2XR05</accession>
<proteinExistence type="predicted"/>
<reference evidence="1" key="1">
    <citation type="submission" date="2023-04" db="EMBL/GenBank/DDBJ databases">
        <title>Draft Genome sequencing of Naganishia species isolated from polar environments using Oxford Nanopore Technology.</title>
        <authorList>
            <person name="Leo P."/>
            <person name="Venkateswaran K."/>
        </authorList>
    </citation>
    <scope>NUCLEOTIDE SEQUENCE</scope>
    <source>
        <strain evidence="1">DBVPG 5303</strain>
    </source>
</reference>